<gene>
    <name evidence="1" type="ORF">RirG_204920</name>
</gene>
<dbReference type="HOGENOM" id="CLU_000288_7_8_1"/>
<sequence length="271" mass="32587">MSLKNPFQSFLNDKCKECDYICSEIRFQQNFKNWTSGNDDIDEFIQGTQLSTHDKYEVSKKALEWIPYNRFCNIKYNEKIGVFRANWIDGYIYGWDNENWVRSNENMLVALKNLNNPKNITLEFMNKIKSDYEFYGITQDPQTKNYMVVLCDKCKKCDYICNAIHFQQNFDNWTSGNDDIDEFIQGTQLLEHTYYYRVNALEWIPYNRFCNIKYNEKIGVFRANWIDGYIYERDNENWVRSNENMLVALKNLNNPKNITLESMNKVYLMNF</sequence>
<evidence type="ECO:0008006" key="3">
    <source>
        <dbReference type="Google" id="ProtNLM"/>
    </source>
</evidence>
<accession>A0A015JRM5</accession>
<dbReference type="AlphaFoldDB" id="A0A015JRM5"/>
<name>A0A015JRM5_RHIIW</name>
<dbReference type="Gene3D" id="1.10.10.1010">
    <property type="entry name" value="Intein homing endonuclease, domain IV"/>
    <property type="match status" value="2"/>
</dbReference>
<organism evidence="1 2">
    <name type="scientific">Rhizophagus irregularis (strain DAOM 197198w)</name>
    <name type="common">Glomus intraradices</name>
    <dbReference type="NCBI Taxonomy" id="1432141"/>
    <lineage>
        <taxon>Eukaryota</taxon>
        <taxon>Fungi</taxon>
        <taxon>Fungi incertae sedis</taxon>
        <taxon>Mucoromycota</taxon>
        <taxon>Glomeromycotina</taxon>
        <taxon>Glomeromycetes</taxon>
        <taxon>Glomerales</taxon>
        <taxon>Glomeraceae</taxon>
        <taxon>Rhizophagus</taxon>
    </lineage>
</organism>
<dbReference type="EMBL" id="JEMT01027299">
    <property type="protein sequence ID" value="EXX57679.1"/>
    <property type="molecule type" value="Genomic_DNA"/>
</dbReference>
<evidence type="ECO:0000313" key="1">
    <source>
        <dbReference type="EMBL" id="EXX57679.1"/>
    </source>
</evidence>
<protein>
    <recommendedName>
        <fullName evidence="3">Protein kinase domain-containing protein</fullName>
    </recommendedName>
</protein>
<dbReference type="Proteomes" id="UP000022910">
    <property type="component" value="Unassembled WGS sequence"/>
</dbReference>
<reference evidence="1 2" key="1">
    <citation type="submission" date="2014-02" db="EMBL/GenBank/DDBJ databases">
        <title>Single nucleus genome sequencing reveals high similarity among nuclei of an endomycorrhizal fungus.</title>
        <authorList>
            <person name="Lin K."/>
            <person name="Geurts R."/>
            <person name="Zhang Z."/>
            <person name="Limpens E."/>
            <person name="Saunders D.G."/>
            <person name="Mu D."/>
            <person name="Pang E."/>
            <person name="Cao H."/>
            <person name="Cha H."/>
            <person name="Lin T."/>
            <person name="Zhou Q."/>
            <person name="Shang Y."/>
            <person name="Li Y."/>
            <person name="Ivanov S."/>
            <person name="Sharma T."/>
            <person name="Velzen R.V."/>
            <person name="Ruijter N.D."/>
            <person name="Aanen D.K."/>
            <person name="Win J."/>
            <person name="Kamoun S."/>
            <person name="Bisseling T."/>
            <person name="Huang S."/>
        </authorList>
    </citation>
    <scope>NUCLEOTIDE SEQUENCE [LARGE SCALE GENOMIC DNA]</scope>
    <source>
        <strain evidence="2">DAOM197198w</strain>
    </source>
</reference>
<proteinExistence type="predicted"/>
<comment type="caution">
    <text evidence="1">The sequence shown here is derived from an EMBL/GenBank/DDBJ whole genome shotgun (WGS) entry which is preliminary data.</text>
</comment>
<evidence type="ECO:0000313" key="2">
    <source>
        <dbReference type="Proteomes" id="UP000022910"/>
    </source>
</evidence>
<keyword evidence="2" id="KW-1185">Reference proteome</keyword>